<protein>
    <recommendedName>
        <fullName evidence="8">Cortical protein marker for cell polarity-domain-containing protein</fullName>
    </recommendedName>
</protein>
<accession>A0A017SNV1</accession>
<gene>
    <name evidence="6" type="ORF">EURHEDRAFT_448661</name>
</gene>
<dbReference type="AlphaFoldDB" id="A0A017SNV1"/>
<evidence type="ECO:0000256" key="1">
    <source>
        <dbReference type="SAM" id="MobiDB-lite"/>
    </source>
</evidence>
<feature type="region of interest" description="Disordered" evidence="1">
    <location>
        <begin position="408"/>
        <end position="429"/>
    </location>
</feature>
<dbReference type="RefSeq" id="XP_040642331.1">
    <property type="nucleotide sequence ID" value="XM_040783755.1"/>
</dbReference>
<reference evidence="7" key="1">
    <citation type="journal article" date="2014" name="Nat. Commun.">
        <title>Genomic adaptations of the halophilic Dead Sea filamentous fungus Eurotium rubrum.</title>
        <authorList>
            <person name="Kis-Papo T."/>
            <person name="Weig A.R."/>
            <person name="Riley R."/>
            <person name="Persoh D."/>
            <person name="Salamov A."/>
            <person name="Sun H."/>
            <person name="Lipzen A."/>
            <person name="Wasser S.P."/>
            <person name="Rambold G."/>
            <person name="Grigoriev I.V."/>
            <person name="Nevo E."/>
        </authorList>
    </citation>
    <scope>NUCLEOTIDE SEQUENCE [LARGE SCALE GENOMIC DNA]</scope>
    <source>
        <strain evidence="7">CBS 135680</strain>
    </source>
</reference>
<keyword evidence="7" id="KW-1185">Reference proteome</keyword>
<dbReference type="InterPro" id="IPR011043">
    <property type="entry name" value="Gal_Oxase/kelch_b-propeller"/>
</dbReference>
<evidence type="ECO:0000259" key="4">
    <source>
        <dbReference type="Pfam" id="PF20842"/>
    </source>
</evidence>
<keyword evidence="2" id="KW-1133">Transmembrane helix</keyword>
<dbReference type="PANTHER" id="PTHR31778">
    <property type="entry name" value="BUD SITE SELECTION PROTEIN RAX2"/>
    <property type="match status" value="1"/>
</dbReference>
<dbReference type="PANTHER" id="PTHR31778:SF2">
    <property type="entry name" value="BUD SITE SELECTION PROTEIN RAX2"/>
    <property type="match status" value="1"/>
</dbReference>
<dbReference type="Pfam" id="PF12768">
    <property type="entry name" value="Rax2"/>
    <property type="match status" value="1"/>
</dbReference>
<organism evidence="6 7">
    <name type="scientific">Aspergillus ruber (strain CBS 135680)</name>
    <dbReference type="NCBI Taxonomy" id="1388766"/>
    <lineage>
        <taxon>Eukaryota</taxon>
        <taxon>Fungi</taxon>
        <taxon>Dikarya</taxon>
        <taxon>Ascomycota</taxon>
        <taxon>Pezizomycotina</taxon>
        <taxon>Eurotiomycetes</taxon>
        <taxon>Eurotiomycetidae</taxon>
        <taxon>Eurotiales</taxon>
        <taxon>Aspergillaceae</taxon>
        <taxon>Aspergillus</taxon>
        <taxon>Aspergillus subgen. Aspergillus</taxon>
    </lineage>
</organism>
<dbReference type="Pfam" id="PF20842">
    <property type="entry name" value="Rax2_2"/>
    <property type="match status" value="1"/>
</dbReference>
<dbReference type="Gene3D" id="2.120.10.80">
    <property type="entry name" value="Kelch-type beta propeller"/>
    <property type="match status" value="1"/>
</dbReference>
<feature type="domain" description="Rax2-like second" evidence="4">
    <location>
        <begin position="226"/>
        <end position="374"/>
    </location>
</feature>
<dbReference type="Proteomes" id="UP000019804">
    <property type="component" value="Unassembled WGS sequence"/>
</dbReference>
<proteinExistence type="predicted"/>
<dbReference type="HOGENOM" id="CLU_005863_0_0_1"/>
<dbReference type="OrthoDB" id="2503993at2759"/>
<feature type="compositionally biased region" description="Polar residues" evidence="1">
    <location>
        <begin position="408"/>
        <end position="425"/>
    </location>
</feature>
<sequence>MRAPSVLGPVTAGLSTVLPLLSTVKPAVADGLSFHSVSYPKLDLSPLGRVALSGDFDAVSLYAYTEQSNSTSSNNGSQSISTSLPNGVLTTLADSDGYILEMCPLTQKDGTSDIFVAGNFTSLGGIKAQGIAKFDPNTTKVTAMPGLSGSISAMLCDQDSNSVYVGGDFRFQNSSNAAAYVNGEGWKSLAFGGFNGPVTAIIRGDDGNIIFGGDFDGIGNSTNSKKNQQVINLQDAKITSDAVSQQSGFSDPKNIICQTSGDDASGKTWLLYDNSPGYWRAEMGYGFKPNKIRLYNTHYDGRGTKDFLLRALPDNGIMNLTYTDDNGDDAYCDSSCPLTSSTDDKYREFRFVNNVGMSGFQIEVLDWYGDGAGLNGIEVFQENIMAYAVNDFNEPSCGGIEYPSKATTTGSWTAKPSGESQSGYLSTQVSDSTSSDASVVFEPDVKQSGNYSILLYTPGCKQDDDCDARGIVNITAKVSSSSDEDEPSPTTLYQTNYYEKYDNIFTGHVDASSSSFRPSVTLTPADGQSDITVVASRVRFVLKDASSGLSGELNGLYEYDPSTNTTETDFSKSGFNKAGLDFDDEVTIRALIKQGDTIYAGGNFSDSDISNIMYFDDGNATALAQGGLNSEVRSIAALENSLYVGGNFTGTAKGSKNLKHIASYSLDSDSWSALGGGVNGPVYSVLAAPLNVSTEINETTIAISGEFDKLLAFDDNKEISVAGFGIWIPSRQNWLQNLNVSQIELGGQLSSFTKVDNATLYAGSLASGGIAAVDAVNLRYQEGLHLDPLLSAKQIVNSTGGTYIGAYDTSSNRNLTILGGQFSVHSTDGSTINNLILLDGSKETITTIDEGVDSNSTFLSLAVTDDTLYAGGNVTGSVGKANVELNGILAWDLSKDEWANMQPPALSGENVVVNAIAPRPNSDSVYFGGNFEGGGGYPCPSVCVFDPSLGRYNRPGSDLSGTILELQWATENKLIAAGNLQVDGNNTNIATYNFKKNEWTALDGASSPAIPGDITAFTPASQDISIFWVAGKASNGSSFITRYDGSSFQTKEDLFGDGTTIRGLEVLPLATDHDEVDILNKDQVLLVTGQLVVPDFGNVSAVLYNGTDITPFILTSSADGQPGSMSRVFYENKNPYAREEKRHTNGIVVLVSFCCALGCVFLIVIAGIILNKIQRRRQGYMRAPQAVGTDRQPNMQRLPPEYLFNTLGQRSPAPAI</sequence>
<evidence type="ECO:0000313" key="7">
    <source>
        <dbReference type="Proteomes" id="UP000019804"/>
    </source>
</evidence>
<evidence type="ECO:0000313" key="6">
    <source>
        <dbReference type="EMBL" id="EYE98643.1"/>
    </source>
</evidence>
<name>A0A017SNV1_ASPRC</name>
<feature type="transmembrane region" description="Helical" evidence="2">
    <location>
        <begin position="1147"/>
        <end position="1170"/>
    </location>
</feature>
<dbReference type="InterPro" id="IPR048265">
    <property type="entry name" value="Rax2-like_third"/>
</dbReference>
<dbReference type="InterPro" id="IPR024982">
    <property type="entry name" value="Rax2-like_C"/>
</dbReference>
<evidence type="ECO:0000259" key="5">
    <source>
        <dbReference type="Pfam" id="PF20843"/>
    </source>
</evidence>
<feature type="domain" description="Rax2-like third" evidence="5">
    <location>
        <begin position="386"/>
        <end position="542"/>
    </location>
</feature>
<feature type="domain" description="Rax2-like C-terminal" evidence="3">
    <location>
        <begin position="889"/>
        <end position="1137"/>
    </location>
</feature>
<keyword evidence="2" id="KW-0812">Transmembrane</keyword>
<dbReference type="InterPro" id="IPR048266">
    <property type="entry name" value="Rax2-like_second"/>
</dbReference>
<dbReference type="SUPFAM" id="SSF50965">
    <property type="entry name" value="Galactose oxidase, central domain"/>
    <property type="match status" value="2"/>
</dbReference>
<dbReference type="GeneID" id="63698879"/>
<keyword evidence="2" id="KW-0472">Membrane</keyword>
<evidence type="ECO:0000259" key="3">
    <source>
        <dbReference type="Pfam" id="PF12768"/>
    </source>
</evidence>
<dbReference type="Pfam" id="PF20843">
    <property type="entry name" value="Rax2_3"/>
    <property type="match status" value="1"/>
</dbReference>
<dbReference type="STRING" id="1388766.A0A017SNV1"/>
<dbReference type="EMBL" id="KK088413">
    <property type="protein sequence ID" value="EYE98643.1"/>
    <property type="molecule type" value="Genomic_DNA"/>
</dbReference>
<dbReference type="GO" id="GO:1902929">
    <property type="term" value="C:plasma membrane of growing cell tip"/>
    <property type="evidence" value="ECO:0007669"/>
    <property type="project" value="TreeGrafter"/>
</dbReference>
<evidence type="ECO:0008006" key="8">
    <source>
        <dbReference type="Google" id="ProtNLM"/>
    </source>
</evidence>
<dbReference type="InterPro" id="IPR015915">
    <property type="entry name" value="Kelch-typ_b-propeller"/>
</dbReference>
<evidence type="ECO:0000256" key="2">
    <source>
        <dbReference type="SAM" id="Phobius"/>
    </source>
</evidence>